<reference evidence="2" key="1">
    <citation type="journal article" date="2023" name="G3 (Bethesda)">
        <title>Genome assembly and association tests identify interacting loci associated with vigor, precocity, and sex in interspecific pistachio rootstocks.</title>
        <authorList>
            <person name="Palmer W."/>
            <person name="Jacygrad E."/>
            <person name="Sagayaradj S."/>
            <person name="Cavanaugh K."/>
            <person name="Han R."/>
            <person name="Bertier L."/>
            <person name="Beede B."/>
            <person name="Kafkas S."/>
            <person name="Golino D."/>
            <person name="Preece J."/>
            <person name="Michelmore R."/>
        </authorList>
    </citation>
    <scope>NUCLEOTIDE SEQUENCE [LARGE SCALE GENOMIC DNA]</scope>
</reference>
<proteinExistence type="predicted"/>
<organism evidence="1 2">
    <name type="scientific">Pistacia integerrima</name>
    <dbReference type="NCBI Taxonomy" id="434235"/>
    <lineage>
        <taxon>Eukaryota</taxon>
        <taxon>Viridiplantae</taxon>
        <taxon>Streptophyta</taxon>
        <taxon>Embryophyta</taxon>
        <taxon>Tracheophyta</taxon>
        <taxon>Spermatophyta</taxon>
        <taxon>Magnoliopsida</taxon>
        <taxon>eudicotyledons</taxon>
        <taxon>Gunneridae</taxon>
        <taxon>Pentapetalae</taxon>
        <taxon>rosids</taxon>
        <taxon>malvids</taxon>
        <taxon>Sapindales</taxon>
        <taxon>Anacardiaceae</taxon>
        <taxon>Pistacia</taxon>
    </lineage>
</organism>
<sequence length="464" mass="51170">MKLQVSQIMESLSLNQLISATNRRNPLKPFHFSTRKPSLHLQTRPLRFKTSIRSKQSDYQVVEFMLDTLLFSVRAESRLAGAFELCFCYVSISYSFKVVASQDFQGYAKPSRLLPATEVKVCTETSLERIISSFNVSGSQSLFKVKIETSNIYGSSLSDLNAGILFCVIDENGNSILQRIPPSWVTDHSAKTKDSVDSNIVHFQRGSSDEFTFEGPRLGKVEALWISLESGQWRLGGVSLTVINASQPLPKEDDGEEIKYTVYCYDFEVDDILLGEGGDASMVEIRPFNITELSGVDLFTLLSKSLWQLTPLLSGGISNEESMREYAVLKFSLLLYDAILIFIGTSVASFSVGESSAFAFLIGGVSGFLYLLLLQRSIDGLPAPALRSNNPGGNFYRGFKGLLSSLALAIGFSLLAIKYSAGDDIPFMLTPRELLFGMMGFLACKVAVVLAAFKPVPVNLKENR</sequence>
<evidence type="ECO:0000313" key="2">
    <source>
        <dbReference type="Proteomes" id="UP001163603"/>
    </source>
</evidence>
<gene>
    <name evidence="1" type="ORF">Pint_31388</name>
</gene>
<protein>
    <submittedName>
        <fullName evidence="1">Uncharacterized protein</fullName>
    </submittedName>
</protein>
<comment type="caution">
    <text evidence="1">The sequence shown here is derived from an EMBL/GenBank/DDBJ whole genome shotgun (WGS) entry which is preliminary data.</text>
</comment>
<keyword evidence="2" id="KW-1185">Reference proteome</keyword>
<dbReference type="EMBL" id="CM047746">
    <property type="protein sequence ID" value="KAJ0021260.1"/>
    <property type="molecule type" value="Genomic_DNA"/>
</dbReference>
<accession>A0ACC0XS07</accession>
<dbReference type="Proteomes" id="UP001163603">
    <property type="component" value="Chromosome 11"/>
</dbReference>
<evidence type="ECO:0000313" key="1">
    <source>
        <dbReference type="EMBL" id="KAJ0021260.1"/>
    </source>
</evidence>
<name>A0ACC0XS07_9ROSI</name>